<proteinExistence type="inferred from homology"/>
<keyword evidence="13" id="KW-1185">Reference proteome</keyword>
<evidence type="ECO:0000256" key="11">
    <source>
        <dbReference type="SAM" id="MobiDB-lite"/>
    </source>
</evidence>
<evidence type="ECO:0000256" key="3">
    <source>
        <dbReference type="ARBA" id="ARBA00022448"/>
    </source>
</evidence>
<accession>A0ABD3QHN0</accession>
<dbReference type="PANTHER" id="PTHR45624">
    <property type="entry name" value="MITOCHONDRIAL BASIC AMINO ACIDS TRANSPORTER-RELATED"/>
    <property type="match status" value="1"/>
</dbReference>
<evidence type="ECO:0000256" key="5">
    <source>
        <dbReference type="ARBA" id="ARBA00022737"/>
    </source>
</evidence>
<evidence type="ECO:0000256" key="8">
    <source>
        <dbReference type="ARBA" id="ARBA00023136"/>
    </source>
</evidence>
<feature type="repeat" description="Solcar" evidence="9">
    <location>
        <begin position="139"/>
        <end position="238"/>
    </location>
</feature>
<evidence type="ECO:0000313" key="12">
    <source>
        <dbReference type="EMBL" id="KAL3799899.1"/>
    </source>
</evidence>
<comment type="similarity">
    <text evidence="2 10">Belongs to the mitochondrial carrier (TC 2.A.29) family.</text>
</comment>
<evidence type="ECO:0000256" key="4">
    <source>
        <dbReference type="ARBA" id="ARBA00022692"/>
    </source>
</evidence>
<dbReference type="PANTHER" id="PTHR45624:SF12">
    <property type="entry name" value="MITOCHONDRIAL ORNITHINE TRANSPORTER 1"/>
    <property type="match status" value="1"/>
</dbReference>
<comment type="caution">
    <text evidence="12">The sequence shown here is derived from an EMBL/GenBank/DDBJ whole genome shotgun (WGS) entry which is preliminary data.</text>
</comment>
<evidence type="ECO:0000313" key="13">
    <source>
        <dbReference type="Proteomes" id="UP001530400"/>
    </source>
</evidence>
<keyword evidence="3 10" id="KW-0813">Transport</keyword>
<keyword evidence="7" id="KW-0496">Mitochondrion</keyword>
<dbReference type="PROSITE" id="PS50920">
    <property type="entry name" value="SOLCAR"/>
    <property type="match status" value="3"/>
</dbReference>
<reference evidence="12 13" key="1">
    <citation type="submission" date="2024-10" db="EMBL/GenBank/DDBJ databases">
        <title>Updated reference genomes for cyclostephanoid diatoms.</title>
        <authorList>
            <person name="Roberts W.R."/>
            <person name="Alverson A.J."/>
        </authorList>
    </citation>
    <scope>NUCLEOTIDE SEQUENCE [LARGE SCALE GENOMIC DNA]</scope>
    <source>
        <strain evidence="12 13">AJA010-31</strain>
    </source>
</reference>
<feature type="repeat" description="Solcar" evidence="9">
    <location>
        <begin position="249"/>
        <end position="334"/>
    </location>
</feature>
<organism evidence="12 13">
    <name type="scientific">Cyclotella atomus</name>
    <dbReference type="NCBI Taxonomy" id="382360"/>
    <lineage>
        <taxon>Eukaryota</taxon>
        <taxon>Sar</taxon>
        <taxon>Stramenopiles</taxon>
        <taxon>Ochrophyta</taxon>
        <taxon>Bacillariophyta</taxon>
        <taxon>Coscinodiscophyceae</taxon>
        <taxon>Thalassiosirophycidae</taxon>
        <taxon>Stephanodiscales</taxon>
        <taxon>Stephanodiscaceae</taxon>
        <taxon>Cyclotella</taxon>
    </lineage>
</organism>
<keyword evidence="5" id="KW-0677">Repeat</keyword>
<dbReference type="AlphaFoldDB" id="A0ABD3QHN0"/>
<dbReference type="EMBL" id="JALLPJ020000174">
    <property type="protein sequence ID" value="KAL3799899.1"/>
    <property type="molecule type" value="Genomic_DNA"/>
</dbReference>
<protein>
    <recommendedName>
        <fullName evidence="14">Mitochondrial carrier protein</fullName>
    </recommendedName>
</protein>
<feature type="repeat" description="Solcar" evidence="9">
    <location>
        <begin position="2"/>
        <end position="130"/>
    </location>
</feature>
<evidence type="ECO:0000256" key="7">
    <source>
        <dbReference type="ARBA" id="ARBA00023128"/>
    </source>
</evidence>
<dbReference type="GO" id="GO:0031966">
    <property type="term" value="C:mitochondrial membrane"/>
    <property type="evidence" value="ECO:0007669"/>
    <property type="project" value="UniProtKB-SubCell"/>
</dbReference>
<dbReference type="InterPro" id="IPR023395">
    <property type="entry name" value="MCP_dom_sf"/>
</dbReference>
<evidence type="ECO:0000256" key="2">
    <source>
        <dbReference type="ARBA" id="ARBA00006375"/>
    </source>
</evidence>
<dbReference type="Proteomes" id="UP001530400">
    <property type="component" value="Unassembled WGS sequence"/>
</dbReference>
<name>A0ABD3QHN0_9STRA</name>
<dbReference type="Gene3D" id="1.50.40.10">
    <property type="entry name" value="Mitochondrial carrier domain"/>
    <property type="match status" value="1"/>
</dbReference>
<keyword evidence="6" id="KW-1133">Transmembrane helix</keyword>
<feature type="compositionally biased region" description="Low complexity" evidence="11">
    <location>
        <begin position="40"/>
        <end position="53"/>
    </location>
</feature>
<dbReference type="Pfam" id="PF00153">
    <property type="entry name" value="Mito_carr"/>
    <property type="match status" value="3"/>
</dbReference>
<evidence type="ECO:0000256" key="1">
    <source>
        <dbReference type="ARBA" id="ARBA00004225"/>
    </source>
</evidence>
<dbReference type="SUPFAM" id="SSF103506">
    <property type="entry name" value="Mitochondrial carrier"/>
    <property type="match status" value="1"/>
</dbReference>
<dbReference type="InterPro" id="IPR050567">
    <property type="entry name" value="Mitochondrial_Carrier"/>
</dbReference>
<evidence type="ECO:0008006" key="14">
    <source>
        <dbReference type="Google" id="ProtNLM"/>
    </source>
</evidence>
<comment type="subcellular location">
    <subcellularLocation>
        <location evidence="1">Mitochondrion membrane</location>
        <topology evidence="1">Multi-pass membrane protein</topology>
    </subcellularLocation>
</comment>
<dbReference type="InterPro" id="IPR018108">
    <property type="entry name" value="MCP_transmembrane"/>
</dbReference>
<sequence length="357" mass="39042">MAEGWKDFVAGTVGGFSGKLLDYPFDTVKVLLQTQNSLDTSPSSPSSKPTAAAHHNHPITSSPLHTTIQHVKLKPPQTHQPVYRGAIHCLTHTIQTRGFFSLYNGLPAPLLGSMAENAVLFLSYGHVKRLLGETSDQPLSLLQLSIAGAAAGGITSFVLNPFEVIKCQMQVMNSDAYNNTNSNNNSRKKYKGFIDCIIQTIKNEGITKGLYRGQTSLLLREIPGNFCWYGVYEGVCYSQIPIGGTKRDLGPKTHLIGGAAAGVAYWTAFYPADTVGSQLRANPSYSSKGFGEVFMEIYRREGVRGLYRGWGITVLRAAPAHALIFAMYEWTVGVFRRWDPGMEDCLDKRSGSISHSA</sequence>
<evidence type="ECO:0000256" key="6">
    <source>
        <dbReference type="ARBA" id="ARBA00022989"/>
    </source>
</evidence>
<evidence type="ECO:0000256" key="10">
    <source>
        <dbReference type="RuleBase" id="RU000488"/>
    </source>
</evidence>
<gene>
    <name evidence="12" type="ORF">ACHAWO_000010</name>
</gene>
<feature type="region of interest" description="Disordered" evidence="11">
    <location>
        <begin position="37"/>
        <end position="61"/>
    </location>
</feature>
<evidence type="ECO:0000256" key="9">
    <source>
        <dbReference type="PROSITE-ProRule" id="PRU00282"/>
    </source>
</evidence>
<keyword evidence="4 9" id="KW-0812">Transmembrane</keyword>
<keyword evidence="8 9" id="KW-0472">Membrane</keyword>